<dbReference type="AlphaFoldDB" id="A0AAW0WM16"/>
<sequence length="218" mass="24056">MRRGEMRVENRRTKAEAEDGHWCDVLYQMGMPLLYIGAFAAGIIGITSMGIISRYWSDLSPPMCFLYSKTASNLIVYRFGTNVGTCTWVTYGGVAALVLAFITGIVFWIKARGDDEPSVSIHMVVAGIIISTLLMLAVSCTLAEGMRLTCAAMDLNSANNKGSDCFEKLNTRVSQYNLPVSSSTMVRASMCAMWTSTILFFIITCFHSLDLYSRSINN</sequence>
<keyword evidence="1" id="KW-1133">Transmembrane helix</keyword>
<feature type="transmembrane region" description="Helical" evidence="1">
    <location>
        <begin position="192"/>
        <end position="212"/>
    </location>
</feature>
<feature type="transmembrane region" description="Helical" evidence="1">
    <location>
        <begin position="88"/>
        <end position="109"/>
    </location>
</feature>
<gene>
    <name evidence="2" type="ORF">OTU49_009073</name>
</gene>
<keyword evidence="1" id="KW-0812">Transmembrane</keyword>
<comment type="caution">
    <text evidence="2">The sequence shown here is derived from an EMBL/GenBank/DDBJ whole genome shotgun (WGS) entry which is preliminary data.</text>
</comment>
<reference evidence="2 3" key="1">
    <citation type="journal article" date="2024" name="BMC Genomics">
        <title>Genome assembly of redclaw crayfish (Cherax quadricarinatus) provides insights into its immune adaptation and hypoxia tolerance.</title>
        <authorList>
            <person name="Liu Z."/>
            <person name="Zheng J."/>
            <person name="Li H."/>
            <person name="Fang K."/>
            <person name="Wang S."/>
            <person name="He J."/>
            <person name="Zhou D."/>
            <person name="Weng S."/>
            <person name="Chi M."/>
            <person name="Gu Z."/>
            <person name="He J."/>
            <person name="Li F."/>
            <person name="Wang M."/>
        </authorList>
    </citation>
    <scope>NUCLEOTIDE SEQUENCE [LARGE SCALE GENOMIC DNA]</scope>
    <source>
        <strain evidence="2">ZL_2023a</strain>
    </source>
</reference>
<dbReference type="EMBL" id="JARKIK010000071">
    <property type="protein sequence ID" value="KAK8728648.1"/>
    <property type="molecule type" value="Genomic_DNA"/>
</dbReference>
<feature type="transmembrane region" description="Helical" evidence="1">
    <location>
        <begin position="33"/>
        <end position="56"/>
    </location>
</feature>
<name>A0AAW0WM16_CHEQU</name>
<keyword evidence="3" id="KW-1185">Reference proteome</keyword>
<evidence type="ECO:0000313" key="3">
    <source>
        <dbReference type="Proteomes" id="UP001445076"/>
    </source>
</evidence>
<accession>A0AAW0WM16</accession>
<keyword evidence="1" id="KW-0472">Membrane</keyword>
<evidence type="ECO:0000313" key="2">
    <source>
        <dbReference type="EMBL" id="KAK8728648.1"/>
    </source>
</evidence>
<protein>
    <submittedName>
        <fullName evidence="2">Uncharacterized protein</fullName>
    </submittedName>
</protein>
<organism evidence="2 3">
    <name type="scientific">Cherax quadricarinatus</name>
    <name type="common">Australian red claw crayfish</name>
    <dbReference type="NCBI Taxonomy" id="27406"/>
    <lineage>
        <taxon>Eukaryota</taxon>
        <taxon>Metazoa</taxon>
        <taxon>Ecdysozoa</taxon>
        <taxon>Arthropoda</taxon>
        <taxon>Crustacea</taxon>
        <taxon>Multicrustacea</taxon>
        <taxon>Malacostraca</taxon>
        <taxon>Eumalacostraca</taxon>
        <taxon>Eucarida</taxon>
        <taxon>Decapoda</taxon>
        <taxon>Pleocyemata</taxon>
        <taxon>Astacidea</taxon>
        <taxon>Parastacoidea</taxon>
        <taxon>Parastacidae</taxon>
        <taxon>Cherax</taxon>
    </lineage>
</organism>
<feature type="transmembrane region" description="Helical" evidence="1">
    <location>
        <begin position="121"/>
        <end position="138"/>
    </location>
</feature>
<evidence type="ECO:0000256" key="1">
    <source>
        <dbReference type="SAM" id="Phobius"/>
    </source>
</evidence>
<dbReference type="Proteomes" id="UP001445076">
    <property type="component" value="Unassembled WGS sequence"/>
</dbReference>
<proteinExistence type="predicted"/>